<comment type="caution">
    <text evidence="2">The sequence shown here is derived from an EMBL/GenBank/DDBJ whole genome shotgun (WGS) entry which is preliminary data.</text>
</comment>
<evidence type="ECO:0000313" key="3">
    <source>
        <dbReference type="Proteomes" id="UP000767238"/>
    </source>
</evidence>
<dbReference type="AlphaFoldDB" id="A0A9P8KAJ5"/>
<reference evidence="2" key="2">
    <citation type="submission" date="2021-08" db="EMBL/GenBank/DDBJ databases">
        <authorList>
            <person name="Gostincar C."/>
            <person name="Sun X."/>
            <person name="Song Z."/>
            <person name="Gunde-Cimerman N."/>
        </authorList>
    </citation>
    <scope>NUCLEOTIDE SEQUENCE</scope>
    <source>
        <strain evidence="2">EXF-8016</strain>
    </source>
</reference>
<accession>A0A9P8KAJ5</accession>
<sequence length="160" mass="17511">MSTKRKRSTGSLFTTSAVEAPSPTPLFASPALLPNFFAQSKGHELQFSPVTWKQGNPHQAHQDEDRTSQTLNSRTQKRHRDGRPEESQIHVSSRINSTKTLPRAKTPPPRLSATITSPAPTKPTTRCAIAKINITFLLAAATDLATRHTVTNSATRGFDV</sequence>
<reference evidence="2" key="1">
    <citation type="journal article" date="2021" name="J Fungi (Basel)">
        <title>Virulence traits and population genomics of the black yeast Aureobasidium melanogenum.</title>
        <authorList>
            <person name="Cernosa A."/>
            <person name="Sun X."/>
            <person name="Gostincar C."/>
            <person name="Fang C."/>
            <person name="Gunde-Cimerman N."/>
            <person name="Song Z."/>
        </authorList>
    </citation>
    <scope>NUCLEOTIDE SEQUENCE</scope>
    <source>
        <strain evidence="2">EXF-8016</strain>
    </source>
</reference>
<gene>
    <name evidence="2" type="ORF">KCV03_g2952</name>
</gene>
<evidence type="ECO:0000256" key="1">
    <source>
        <dbReference type="SAM" id="MobiDB-lite"/>
    </source>
</evidence>
<organism evidence="2 3">
    <name type="scientific">Aureobasidium melanogenum</name>
    <name type="common">Aureobasidium pullulans var. melanogenum</name>
    <dbReference type="NCBI Taxonomy" id="46634"/>
    <lineage>
        <taxon>Eukaryota</taxon>
        <taxon>Fungi</taxon>
        <taxon>Dikarya</taxon>
        <taxon>Ascomycota</taxon>
        <taxon>Pezizomycotina</taxon>
        <taxon>Dothideomycetes</taxon>
        <taxon>Dothideomycetidae</taxon>
        <taxon>Dothideales</taxon>
        <taxon>Saccotheciaceae</taxon>
        <taxon>Aureobasidium</taxon>
    </lineage>
</organism>
<proteinExistence type="predicted"/>
<evidence type="ECO:0000313" key="2">
    <source>
        <dbReference type="EMBL" id="KAH0225574.1"/>
    </source>
</evidence>
<feature type="region of interest" description="Disordered" evidence="1">
    <location>
        <begin position="1"/>
        <end position="26"/>
    </location>
</feature>
<feature type="compositionally biased region" description="Polar residues" evidence="1">
    <location>
        <begin position="89"/>
        <end position="100"/>
    </location>
</feature>
<feature type="non-terminal residue" evidence="2">
    <location>
        <position position="160"/>
    </location>
</feature>
<protein>
    <submittedName>
        <fullName evidence="2">Uncharacterized protein</fullName>
    </submittedName>
</protein>
<dbReference type="Proteomes" id="UP000767238">
    <property type="component" value="Unassembled WGS sequence"/>
</dbReference>
<feature type="region of interest" description="Disordered" evidence="1">
    <location>
        <begin position="47"/>
        <end position="120"/>
    </location>
</feature>
<dbReference type="EMBL" id="JAHFYH010000014">
    <property type="protein sequence ID" value="KAH0225574.1"/>
    <property type="molecule type" value="Genomic_DNA"/>
</dbReference>
<name>A0A9P8KAJ5_AURME</name>
<feature type="compositionally biased region" description="Polar residues" evidence="1">
    <location>
        <begin position="48"/>
        <end position="59"/>
    </location>
</feature>
<dbReference type="OrthoDB" id="5336357at2759"/>